<dbReference type="STRING" id="882378.RBRH_02585"/>
<sequence length="130" mass="14869">MRIIRVTTYHSTSRNRHSTWRRSIVAGANGRYSSRNIMLNGYAVSPGSLTEKWLGQLGRHLHLAHIHFFVSALGMRQLTVQTNIESDPYLRKDFALAAHGTCWHAVRGLVRLQRIGVCLRMLSAWMRPNC</sequence>
<accession>E5ARM5</accession>
<dbReference type="AlphaFoldDB" id="E5ARM5"/>
<organism evidence="2 3">
    <name type="scientific">Mycetohabitans rhizoxinica (strain DSM 19002 / CIP 109453 / HKI 454)</name>
    <name type="common">Paraburkholderia rhizoxinica</name>
    <dbReference type="NCBI Taxonomy" id="882378"/>
    <lineage>
        <taxon>Bacteria</taxon>
        <taxon>Pseudomonadati</taxon>
        <taxon>Pseudomonadota</taxon>
        <taxon>Betaproteobacteria</taxon>
        <taxon>Burkholderiales</taxon>
        <taxon>Burkholderiaceae</taxon>
        <taxon>Mycetohabitans</taxon>
    </lineage>
</organism>
<name>E5ARM5_MYCRK</name>
<dbReference type="eggNOG" id="COG3485">
    <property type="taxonomic scope" value="Bacteria"/>
</dbReference>
<reference evidence="2 3" key="1">
    <citation type="journal article" date="2011" name="J. Bacteriol.">
        <title>Complete genome sequence of Burkholderia rhizoxinica, an endosymbiont of Rhizopus microsporus.</title>
        <authorList>
            <person name="Lackner G."/>
            <person name="Moebius N."/>
            <person name="Partida-Martinez L."/>
            <person name="Hertweck C."/>
        </authorList>
    </citation>
    <scope>NUCLEOTIDE SEQUENCE [LARGE SCALE GENOMIC DNA]</scope>
    <source>
        <strain evidence="3">DSM 19002 / CIP 109453 / HKI 454</strain>
    </source>
</reference>
<dbReference type="GO" id="GO:0008199">
    <property type="term" value="F:ferric iron binding"/>
    <property type="evidence" value="ECO:0007669"/>
    <property type="project" value="InterPro"/>
</dbReference>
<evidence type="ECO:0000259" key="1">
    <source>
        <dbReference type="Pfam" id="PF00775"/>
    </source>
</evidence>
<evidence type="ECO:0000313" key="2">
    <source>
        <dbReference type="EMBL" id="CBW75257.1"/>
    </source>
</evidence>
<feature type="domain" description="Intradiol ring-cleavage dioxygenases" evidence="1">
    <location>
        <begin position="13"/>
        <end position="99"/>
    </location>
</feature>
<dbReference type="SUPFAM" id="SSF49482">
    <property type="entry name" value="Aromatic compound dioxygenase"/>
    <property type="match status" value="1"/>
</dbReference>
<dbReference type="Pfam" id="PF00775">
    <property type="entry name" value="Dioxygenase_C"/>
    <property type="match status" value="1"/>
</dbReference>
<dbReference type="OrthoDB" id="9800887at2"/>
<protein>
    <submittedName>
        <fullName evidence="2">Catechol 1,2-dioxygenase</fullName>
        <ecNumber evidence="2">1.13.11.1</ecNumber>
    </submittedName>
</protein>
<dbReference type="EC" id="1.13.11.1" evidence="2"/>
<dbReference type="Gene3D" id="2.60.130.10">
    <property type="entry name" value="Aromatic compound dioxygenase"/>
    <property type="match status" value="1"/>
</dbReference>
<dbReference type="InterPro" id="IPR015889">
    <property type="entry name" value="Intradiol_dOase_core"/>
</dbReference>
<keyword evidence="2" id="KW-0223">Dioxygenase</keyword>
<dbReference type="EMBL" id="FR687359">
    <property type="protein sequence ID" value="CBW75257.1"/>
    <property type="molecule type" value="Genomic_DNA"/>
</dbReference>
<dbReference type="KEGG" id="brh:RBRH_02585"/>
<dbReference type="GO" id="GO:0018576">
    <property type="term" value="F:catechol 1,2-dioxygenase activity"/>
    <property type="evidence" value="ECO:0007669"/>
    <property type="project" value="UniProtKB-EC"/>
</dbReference>
<proteinExistence type="predicted"/>
<gene>
    <name evidence="2" type="ordered locus">RBRH_02585</name>
</gene>
<keyword evidence="2" id="KW-0560">Oxidoreductase</keyword>
<dbReference type="InterPro" id="IPR000627">
    <property type="entry name" value="Intradiol_dOase_C"/>
</dbReference>
<evidence type="ECO:0000313" key="3">
    <source>
        <dbReference type="Proteomes" id="UP000007437"/>
    </source>
</evidence>
<dbReference type="Proteomes" id="UP000007437">
    <property type="component" value="Chromosome"/>
</dbReference>
<dbReference type="HOGENOM" id="CLU_1934122_0_0_4"/>